<evidence type="ECO:0000313" key="3">
    <source>
        <dbReference type="Proteomes" id="UP000276215"/>
    </source>
</evidence>
<organism evidence="2 3">
    <name type="scientific">Choiromyces venosus 120613-1</name>
    <dbReference type="NCBI Taxonomy" id="1336337"/>
    <lineage>
        <taxon>Eukaryota</taxon>
        <taxon>Fungi</taxon>
        <taxon>Dikarya</taxon>
        <taxon>Ascomycota</taxon>
        <taxon>Pezizomycotina</taxon>
        <taxon>Pezizomycetes</taxon>
        <taxon>Pezizales</taxon>
        <taxon>Tuberaceae</taxon>
        <taxon>Choiromyces</taxon>
    </lineage>
</organism>
<dbReference type="Proteomes" id="UP000276215">
    <property type="component" value="Unassembled WGS sequence"/>
</dbReference>
<gene>
    <name evidence="2" type="ORF">L873DRAFT_385325</name>
</gene>
<dbReference type="GO" id="GO:0010181">
    <property type="term" value="F:FMN binding"/>
    <property type="evidence" value="ECO:0007669"/>
    <property type="project" value="InterPro"/>
</dbReference>
<dbReference type="SUPFAM" id="SSF50475">
    <property type="entry name" value="FMN-binding split barrel"/>
    <property type="match status" value="1"/>
</dbReference>
<dbReference type="OrthoDB" id="5394411at2759"/>
<proteinExistence type="predicted"/>
<reference evidence="2 3" key="1">
    <citation type="journal article" date="2018" name="Nat. Ecol. Evol.">
        <title>Pezizomycetes genomes reveal the molecular basis of ectomycorrhizal truffle lifestyle.</title>
        <authorList>
            <person name="Murat C."/>
            <person name="Payen T."/>
            <person name="Noel B."/>
            <person name="Kuo A."/>
            <person name="Morin E."/>
            <person name="Chen J."/>
            <person name="Kohler A."/>
            <person name="Krizsan K."/>
            <person name="Balestrini R."/>
            <person name="Da Silva C."/>
            <person name="Montanini B."/>
            <person name="Hainaut M."/>
            <person name="Levati E."/>
            <person name="Barry K.W."/>
            <person name="Belfiori B."/>
            <person name="Cichocki N."/>
            <person name="Clum A."/>
            <person name="Dockter R.B."/>
            <person name="Fauchery L."/>
            <person name="Guy J."/>
            <person name="Iotti M."/>
            <person name="Le Tacon F."/>
            <person name="Lindquist E.A."/>
            <person name="Lipzen A."/>
            <person name="Malagnac F."/>
            <person name="Mello A."/>
            <person name="Molinier V."/>
            <person name="Miyauchi S."/>
            <person name="Poulain J."/>
            <person name="Riccioni C."/>
            <person name="Rubini A."/>
            <person name="Sitrit Y."/>
            <person name="Splivallo R."/>
            <person name="Traeger S."/>
            <person name="Wang M."/>
            <person name="Zifcakova L."/>
            <person name="Wipf D."/>
            <person name="Zambonelli A."/>
            <person name="Paolocci F."/>
            <person name="Nowrousian M."/>
            <person name="Ottonello S."/>
            <person name="Baldrian P."/>
            <person name="Spatafora J.W."/>
            <person name="Henrissat B."/>
            <person name="Nagy L.G."/>
            <person name="Aury J.M."/>
            <person name="Wincker P."/>
            <person name="Grigoriev I.V."/>
            <person name="Bonfante P."/>
            <person name="Martin F.M."/>
        </authorList>
    </citation>
    <scope>NUCLEOTIDE SEQUENCE [LARGE SCALE GENOMIC DNA]</scope>
    <source>
        <strain evidence="2 3">120613-1</strain>
    </source>
</reference>
<dbReference type="STRING" id="1336337.A0A3N4JAA3"/>
<dbReference type="PANTHER" id="PTHR28243">
    <property type="entry name" value="AGL049CP"/>
    <property type="match status" value="1"/>
</dbReference>
<sequence length="229" mass="25491">MHSINQITCLALQLTNSFTCFGFNNCDNLTQMKSPVNPPWKEQLKEELSRQPVNFFTFATVKDGKPRARTLTLKGFLGETGAEMPTTFSDSLFVGADSRQDKVQEVLASPAFEAVFWLPNVGSQWRIRGEAAVLGGDDAVAREKITQHLQPAEGWTFEDEILKGFNTLDKGQKYKFGVTDGGVVGVVPKEFRMLVLLPQVVERLGIKPPELGIKHYEARIGYPVGWVES</sequence>
<protein>
    <recommendedName>
        <fullName evidence="1">Pyridoxamine 5'-phosphate oxidase Alr4036 family FMN-binding domain-containing protein</fullName>
    </recommendedName>
</protein>
<dbReference type="AlphaFoldDB" id="A0A3N4JAA3"/>
<evidence type="ECO:0000313" key="2">
    <source>
        <dbReference type="EMBL" id="RPA90744.1"/>
    </source>
</evidence>
<dbReference type="Gene3D" id="2.30.110.10">
    <property type="entry name" value="Electron Transport, Fmn-binding Protein, Chain A"/>
    <property type="match status" value="1"/>
</dbReference>
<dbReference type="EMBL" id="ML120515">
    <property type="protein sequence ID" value="RPA90744.1"/>
    <property type="molecule type" value="Genomic_DNA"/>
</dbReference>
<dbReference type="PANTHER" id="PTHR28243:SF1">
    <property type="entry name" value="PYRIDOXAMINE 5'-PHOSPHATE OXIDASE ALR4036 FAMILY FMN-BINDING DOMAIN-CONTAINING PROTEIN"/>
    <property type="match status" value="1"/>
</dbReference>
<dbReference type="Pfam" id="PF12766">
    <property type="entry name" value="Pyridox_oxase_2"/>
    <property type="match status" value="1"/>
</dbReference>
<evidence type="ECO:0000259" key="1">
    <source>
        <dbReference type="Pfam" id="PF12766"/>
    </source>
</evidence>
<name>A0A3N4JAA3_9PEZI</name>
<accession>A0A3N4JAA3</accession>
<feature type="domain" description="Pyridoxamine 5'-phosphate oxidase Alr4036 family FMN-binding" evidence="1">
    <location>
        <begin position="38"/>
        <end position="134"/>
    </location>
</feature>
<dbReference type="InterPro" id="IPR012349">
    <property type="entry name" value="Split_barrel_FMN-bd"/>
</dbReference>
<dbReference type="InterPro" id="IPR024624">
    <property type="entry name" value="Pyridox_Oxase_Alr4036_FMN-bd"/>
</dbReference>
<keyword evidence="3" id="KW-1185">Reference proteome</keyword>